<keyword evidence="2" id="KW-1185">Reference proteome</keyword>
<dbReference type="SUPFAM" id="SSF53448">
    <property type="entry name" value="Nucleotide-diphospho-sugar transferases"/>
    <property type="match status" value="1"/>
</dbReference>
<gene>
    <name evidence="1" type="ORF">AO067_21650</name>
</gene>
<dbReference type="Pfam" id="PF01501">
    <property type="entry name" value="Glyco_transf_8"/>
    <property type="match status" value="1"/>
</dbReference>
<dbReference type="EMBL" id="LKEJ01000152">
    <property type="protein sequence ID" value="KTB58731.1"/>
    <property type="molecule type" value="Genomic_DNA"/>
</dbReference>
<dbReference type="InterPro" id="IPR002495">
    <property type="entry name" value="Glyco_trans_8"/>
</dbReference>
<organism evidence="1 2">
    <name type="scientific">Pseudomonas viridiflava ICMP 13104</name>
    <dbReference type="NCBI Taxonomy" id="1198305"/>
    <lineage>
        <taxon>Bacteria</taxon>
        <taxon>Pseudomonadati</taxon>
        <taxon>Pseudomonadota</taxon>
        <taxon>Gammaproteobacteria</taxon>
        <taxon>Pseudomonadales</taxon>
        <taxon>Pseudomonadaceae</taxon>
        <taxon>Pseudomonas</taxon>
    </lineage>
</organism>
<evidence type="ECO:0000313" key="1">
    <source>
        <dbReference type="EMBL" id="KTB58731.1"/>
    </source>
</evidence>
<reference evidence="1 2" key="1">
    <citation type="submission" date="2015-09" db="EMBL/GenBank/DDBJ databases">
        <title>Genome sequence of ICMP 13104.</title>
        <authorList>
            <person name="Visnovsky S."/>
            <person name="Lu A."/>
            <person name="Panda P."/>
            <person name="Pitman A."/>
        </authorList>
    </citation>
    <scope>NUCLEOTIDE SEQUENCE [LARGE SCALE GENOMIC DNA]</scope>
    <source>
        <strain evidence="1 2">ICMP 13104</strain>
    </source>
</reference>
<dbReference type="GO" id="GO:0016757">
    <property type="term" value="F:glycosyltransferase activity"/>
    <property type="evidence" value="ECO:0007669"/>
    <property type="project" value="InterPro"/>
</dbReference>
<protein>
    <recommendedName>
        <fullName evidence="3">Glycosyl transferase</fullName>
    </recommendedName>
</protein>
<dbReference type="Gene3D" id="3.90.550.10">
    <property type="entry name" value="Spore Coat Polysaccharide Biosynthesis Protein SpsA, Chain A"/>
    <property type="match status" value="1"/>
</dbReference>
<dbReference type="InterPro" id="IPR029044">
    <property type="entry name" value="Nucleotide-diphossugar_trans"/>
</dbReference>
<comment type="caution">
    <text evidence="1">The sequence shown here is derived from an EMBL/GenBank/DDBJ whole genome shotgun (WGS) entry which is preliminary data.</text>
</comment>
<evidence type="ECO:0008006" key="3">
    <source>
        <dbReference type="Google" id="ProtNLM"/>
    </source>
</evidence>
<sequence>MKESVVPADIRADTVRVFVAATEAEWLPMKVLEFSICENTRLSVQLSAIYTYRRSIPTPRDPINKARTPFSFQRFLIPELCGFKGSAIYLDADMQVFQDISALWNRSFEGSVLQTVGSAAGVRRSQFSVMLMDCARLGWNVDDIVNQLDSGAVSYRELMYEMKLASEISYSIPETWNSLEHFVAGETCLLHYTDMNTQPWVSLENPNGALWVSCLRRAIKAGFVSYDDLRREIAHGHVRPSLLVEVLTKPVMPWKPSVTDILRDICFIPPFYAIAASRLGWGRSCLSRMSRAWRLMLRLLLRRDAHP</sequence>
<evidence type="ECO:0000313" key="2">
    <source>
        <dbReference type="Proteomes" id="UP000053048"/>
    </source>
</evidence>
<name>A0A0W0HD93_PSEVI</name>
<dbReference type="AlphaFoldDB" id="A0A0W0HD93"/>
<proteinExistence type="predicted"/>
<dbReference type="Proteomes" id="UP000053048">
    <property type="component" value="Unassembled WGS sequence"/>
</dbReference>
<accession>A0A0W0HD93</accession>